<accession>A0ABV3SES9</accession>
<name>A0ABV3SES9_9HYPH</name>
<dbReference type="Proteomes" id="UP001556692">
    <property type="component" value="Unassembled WGS sequence"/>
</dbReference>
<dbReference type="InterPro" id="IPR021679">
    <property type="entry name" value="Toxin_endonuclease_YhaV"/>
</dbReference>
<gene>
    <name evidence="1" type="ORF">ABGN05_00505</name>
</gene>
<comment type="caution">
    <text evidence="1">The sequence shown here is derived from an EMBL/GenBank/DDBJ whole genome shotgun (WGS) entry which is preliminary data.</text>
</comment>
<organism evidence="1 2">
    <name type="scientific">Aquibium pacificus</name>
    <dbReference type="NCBI Taxonomy" id="3153579"/>
    <lineage>
        <taxon>Bacteria</taxon>
        <taxon>Pseudomonadati</taxon>
        <taxon>Pseudomonadota</taxon>
        <taxon>Alphaproteobacteria</taxon>
        <taxon>Hyphomicrobiales</taxon>
        <taxon>Phyllobacteriaceae</taxon>
        <taxon>Aquibium</taxon>
    </lineage>
</organism>
<sequence length="172" mass="19476">MKKPAPPRGPPLIVNGWSVYAHPLFMGQLQVLIEEVEAYRARDPANYRSRNCTKRLAAITRLVTSDIPADPAAAQFRQGDTLGGARKHWFRAKFFQQYRLFFRFDSASRIIVVAWVNDDRTLRAYGSRNDAYATFRNMLDNGNPPDDFEELLAAAKGSASRFADTMKSSLDE</sequence>
<proteinExistence type="predicted"/>
<evidence type="ECO:0000313" key="2">
    <source>
        <dbReference type="Proteomes" id="UP001556692"/>
    </source>
</evidence>
<reference evidence="1 2" key="1">
    <citation type="submission" date="2024-05" db="EMBL/GenBank/DDBJ databases">
        <authorList>
            <person name="Jiang F."/>
        </authorList>
    </citation>
    <scope>NUCLEOTIDE SEQUENCE [LARGE SCALE GENOMIC DNA]</scope>
    <source>
        <strain evidence="1 2">LZ166</strain>
    </source>
</reference>
<evidence type="ECO:0000313" key="1">
    <source>
        <dbReference type="EMBL" id="MEX0404135.1"/>
    </source>
</evidence>
<dbReference type="EMBL" id="JBDPGJ010000001">
    <property type="protein sequence ID" value="MEX0404135.1"/>
    <property type="molecule type" value="Genomic_DNA"/>
</dbReference>
<keyword evidence="2" id="KW-1185">Reference proteome</keyword>
<protein>
    <submittedName>
        <fullName evidence="1">Type II toxin-antitoxin system YhaV family toxin</fullName>
    </submittedName>
</protein>
<dbReference type="Pfam" id="PF11663">
    <property type="entry name" value="Toxin_YhaV"/>
    <property type="match status" value="1"/>
</dbReference>
<dbReference type="RefSeq" id="WP_367952041.1">
    <property type="nucleotide sequence ID" value="NZ_JBDPGJ010000001.1"/>
</dbReference>